<dbReference type="Proteomes" id="UP000053558">
    <property type="component" value="Unassembled WGS sequence"/>
</dbReference>
<dbReference type="SUPFAM" id="SSF52047">
    <property type="entry name" value="RNI-like"/>
    <property type="match status" value="1"/>
</dbReference>
<accession>A0A5M3N0R6</accession>
<dbReference type="OrthoDB" id="2948138at2759"/>
<reference evidence="2" key="1">
    <citation type="journal article" date="2012" name="Science">
        <title>The Paleozoic origin of enzymatic lignin decomposition reconstructed from 31 fungal genomes.</title>
        <authorList>
            <person name="Floudas D."/>
            <person name="Binder M."/>
            <person name="Riley R."/>
            <person name="Barry K."/>
            <person name="Blanchette R.A."/>
            <person name="Henrissat B."/>
            <person name="Martinez A.T."/>
            <person name="Otillar R."/>
            <person name="Spatafora J.W."/>
            <person name="Yadav J.S."/>
            <person name="Aerts A."/>
            <person name="Benoit I."/>
            <person name="Boyd A."/>
            <person name="Carlson A."/>
            <person name="Copeland A."/>
            <person name="Coutinho P.M."/>
            <person name="de Vries R.P."/>
            <person name="Ferreira P."/>
            <person name="Findley K."/>
            <person name="Foster B."/>
            <person name="Gaskell J."/>
            <person name="Glotzer D."/>
            <person name="Gorecki P."/>
            <person name="Heitman J."/>
            <person name="Hesse C."/>
            <person name="Hori C."/>
            <person name="Igarashi K."/>
            <person name="Jurgens J.A."/>
            <person name="Kallen N."/>
            <person name="Kersten P."/>
            <person name="Kohler A."/>
            <person name="Kuees U."/>
            <person name="Kumar T.K.A."/>
            <person name="Kuo A."/>
            <person name="LaButti K."/>
            <person name="Larrondo L.F."/>
            <person name="Lindquist E."/>
            <person name="Ling A."/>
            <person name="Lombard V."/>
            <person name="Lucas S."/>
            <person name="Lundell T."/>
            <person name="Martin R."/>
            <person name="McLaughlin D.J."/>
            <person name="Morgenstern I."/>
            <person name="Morin E."/>
            <person name="Murat C."/>
            <person name="Nagy L.G."/>
            <person name="Nolan M."/>
            <person name="Ohm R.A."/>
            <person name="Patyshakuliyeva A."/>
            <person name="Rokas A."/>
            <person name="Ruiz-Duenas F.J."/>
            <person name="Sabat G."/>
            <person name="Salamov A."/>
            <person name="Samejima M."/>
            <person name="Schmutz J."/>
            <person name="Slot J.C."/>
            <person name="St John F."/>
            <person name="Stenlid J."/>
            <person name="Sun H."/>
            <person name="Sun S."/>
            <person name="Syed K."/>
            <person name="Tsang A."/>
            <person name="Wiebenga A."/>
            <person name="Young D."/>
            <person name="Pisabarro A."/>
            <person name="Eastwood D.C."/>
            <person name="Martin F."/>
            <person name="Cullen D."/>
            <person name="Grigoriev I.V."/>
            <person name="Hibbett D.S."/>
        </authorList>
    </citation>
    <scope>NUCLEOTIDE SEQUENCE [LARGE SCALE GENOMIC DNA]</scope>
    <source>
        <strain evidence="2">RWD-64-598 SS2</strain>
    </source>
</reference>
<dbReference type="KEGG" id="cput:CONPUDRAFT_149494"/>
<dbReference type="Gene3D" id="3.80.10.10">
    <property type="entry name" value="Ribonuclease Inhibitor"/>
    <property type="match status" value="1"/>
</dbReference>
<gene>
    <name evidence="1" type="ORF">CONPUDRAFT_149494</name>
</gene>
<dbReference type="GeneID" id="19202603"/>
<evidence type="ECO:0008006" key="3">
    <source>
        <dbReference type="Google" id="ProtNLM"/>
    </source>
</evidence>
<dbReference type="EMBL" id="JH711574">
    <property type="protein sequence ID" value="EIW84614.1"/>
    <property type="molecule type" value="Genomic_DNA"/>
</dbReference>
<dbReference type="RefSeq" id="XP_007764358.1">
    <property type="nucleotide sequence ID" value="XM_007766168.1"/>
</dbReference>
<dbReference type="OMA" id="ERCPRYE"/>
<protein>
    <recommendedName>
        <fullName evidence="3">F-box domain-containing protein</fullName>
    </recommendedName>
</protein>
<evidence type="ECO:0000313" key="1">
    <source>
        <dbReference type="EMBL" id="EIW84614.1"/>
    </source>
</evidence>
<proteinExistence type="predicted"/>
<evidence type="ECO:0000313" key="2">
    <source>
        <dbReference type="Proteomes" id="UP000053558"/>
    </source>
</evidence>
<dbReference type="AlphaFoldDB" id="A0A5M3N0R6"/>
<name>A0A5M3N0R6_CONPW</name>
<dbReference type="InterPro" id="IPR032675">
    <property type="entry name" value="LRR_dom_sf"/>
</dbReference>
<comment type="caution">
    <text evidence="1">The sequence shown here is derived from an EMBL/GenBank/DDBJ whole genome shotgun (WGS) entry which is preliminary data.</text>
</comment>
<sequence>MSLDCSASTNLPRLSIPSHFSGPSDWLVLKRYVRRVRRLRLSGYPVVNDICIPVEVFHSLATQCDKPLFPNLRYLRVGYRHVHSLLHLFLGPHLRTLELATMFPDKQHLNVTSTTLDRSPYITHLSVYMPHLQMPELMAPLLSRLIEKLSRLEFLRLGLSVIIDLLSVTVSLPALKTLEVHNLREGEVVPTIRQPVFVFPQLTHLIFRETTPVICAEFVRHACDFSNVSALEAELEENGDFGEHDEMLEFTRALASALCEKTVRSIRVHQSFGFALSDPLDVDALRPLYDFRKLTNLCLELEQRLQLTDADLEQLSLAFPRLQSLALRTPPTPSELIDVTLEGLAVLCHNCSDLGDLAIAFNIDCTRNTCRSSVPPRRSANRNITTLHVICSPVSDVDFVARRLARMFPLLTEIITTYGIQLEAMEQRYRWRSVEDLLPRYRSEIV</sequence>
<organism evidence="1 2">
    <name type="scientific">Coniophora puteana (strain RWD-64-598)</name>
    <name type="common">Brown rot fungus</name>
    <dbReference type="NCBI Taxonomy" id="741705"/>
    <lineage>
        <taxon>Eukaryota</taxon>
        <taxon>Fungi</taxon>
        <taxon>Dikarya</taxon>
        <taxon>Basidiomycota</taxon>
        <taxon>Agaricomycotina</taxon>
        <taxon>Agaricomycetes</taxon>
        <taxon>Agaricomycetidae</taxon>
        <taxon>Boletales</taxon>
        <taxon>Coniophorineae</taxon>
        <taxon>Coniophoraceae</taxon>
        <taxon>Coniophora</taxon>
    </lineage>
</organism>
<keyword evidence="2" id="KW-1185">Reference proteome</keyword>